<evidence type="ECO:0000313" key="2">
    <source>
        <dbReference type="Proteomes" id="UP001210720"/>
    </source>
</evidence>
<gene>
    <name evidence="1" type="ORF">PFY00_03220</name>
</gene>
<organism evidence="1 2">
    <name type="scientific">Thalassococcus lentus</name>
    <dbReference type="NCBI Taxonomy" id="1210524"/>
    <lineage>
        <taxon>Bacteria</taxon>
        <taxon>Pseudomonadati</taxon>
        <taxon>Pseudomonadota</taxon>
        <taxon>Alphaproteobacteria</taxon>
        <taxon>Rhodobacterales</taxon>
        <taxon>Roseobacteraceae</taxon>
        <taxon>Thalassococcus</taxon>
    </lineage>
</organism>
<sequence length="169" mass="18849">MDFVVFTAANQPQSSSIDYARINFTLLASVAAWAVSDREMDHLTDELTGTQSAKMRTQLNRDSVRVAMLVLAHRALNGGVAQVFSLRQLALSLDEPRVESMQRSLRNWMLPMLTQIGWIEGFVTTDDWSTQPHEIEITERGLAAVKSYLGRVSENAVALTNAHEKELCA</sequence>
<protein>
    <recommendedName>
        <fullName evidence="3">HTH marR-type domain-containing protein</fullName>
    </recommendedName>
</protein>
<reference evidence="1 2" key="1">
    <citation type="submission" date="2023-01" db="EMBL/GenBank/DDBJ databases">
        <title>Thalassococcus onchidii sp. nov., isolated from a marine invertebrate from the South China Sea.</title>
        <authorList>
            <person name="Xu S."/>
            <person name="Liu Z."/>
            <person name="Xu Y."/>
        </authorList>
    </citation>
    <scope>NUCLEOTIDE SEQUENCE [LARGE SCALE GENOMIC DNA]</scope>
    <source>
        <strain evidence="1 2">KCTC 32084</strain>
    </source>
</reference>
<proteinExistence type="predicted"/>
<accession>A0ABT4XP55</accession>
<dbReference type="Proteomes" id="UP001210720">
    <property type="component" value="Unassembled WGS sequence"/>
</dbReference>
<dbReference type="EMBL" id="JAQIOY010000001">
    <property type="protein sequence ID" value="MDA7423724.1"/>
    <property type="molecule type" value="Genomic_DNA"/>
</dbReference>
<dbReference type="RefSeq" id="WP_271431062.1">
    <property type="nucleotide sequence ID" value="NZ_JAQIOY010000001.1"/>
</dbReference>
<evidence type="ECO:0000313" key="1">
    <source>
        <dbReference type="EMBL" id="MDA7423724.1"/>
    </source>
</evidence>
<keyword evidence="2" id="KW-1185">Reference proteome</keyword>
<evidence type="ECO:0008006" key="3">
    <source>
        <dbReference type="Google" id="ProtNLM"/>
    </source>
</evidence>
<comment type="caution">
    <text evidence="1">The sequence shown here is derived from an EMBL/GenBank/DDBJ whole genome shotgun (WGS) entry which is preliminary data.</text>
</comment>
<name>A0ABT4XP55_9RHOB</name>